<dbReference type="Pfam" id="PF00172">
    <property type="entry name" value="Zn_clus"/>
    <property type="match status" value="1"/>
</dbReference>
<reference evidence="9" key="1">
    <citation type="submission" date="2023-06" db="EMBL/GenBank/DDBJ databases">
        <title>Genome-scale phylogeny and comparative genomics of the fungal order Sordariales.</title>
        <authorList>
            <consortium name="Lawrence Berkeley National Laboratory"/>
            <person name="Hensen N."/>
            <person name="Bonometti L."/>
            <person name="Westerberg I."/>
            <person name="Brannstrom I.O."/>
            <person name="Guillou S."/>
            <person name="Cros-Aarteil S."/>
            <person name="Calhoun S."/>
            <person name="Haridas S."/>
            <person name="Kuo A."/>
            <person name="Mondo S."/>
            <person name="Pangilinan J."/>
            <person name="Riley R."/>
            <person name="Labutti K."/>
            <person name="Andreopoulos B."/>
            <person name="Lipzen A."/>
            <person name="Chen C."/>
            <person name="Yanf M."/>
            <person name="Daum C."/>
            <person name="Ng V."/>
            <person name="Clum A."/>
            <person name="Steindorff A."/>
            <person name="Ohm R."/>
            <person name="Martin F."/>
            <person name="Silar P."/>
            <person name="Natvig D."/>
            <person name="Lalanne C."/>
            <person name="Gautier V."/>
            <person name="Ament-Velasquez S.L."/>
            <person name="Kruys A."/>
            <person name="Hutchinson M.I."/>
            <person name="Powell A.J."/>
            <person name="Barry K."/>
            <person name="Miller A.N."/>
            <person name="Grigoriev I.V."/>
            <person name="Debuchy R."/>
            <person name="Gladieux P."/>
            <person name="Thoren M.H."/>
            <person name="Johannesson H."/>
        </authorList>
    </citation>
    <scope>NUCLEOTIDE SEQUENCE</scope>
    <source>
        <strain evidence="9">8032-3</strain>
    </source>
</reference>
<protein>
    <submittedName>
        <fullName evidence="9">Fungal-specific transcription factor domain-containing protein</fullName>
    </submittedName>
</protein>
<dbReference type="GO" id="GO:0006351">
    <property type="term" value="P:DNA-templated transcription"/>
    <property type="evidence" value="ECO:0007669"/>
    <property type="project" value="InterPro"/>
</dbReference>
<dbReference type="RefSeq" id="XP_060279500.1">
    <property type="nucleotide sequence ID" value="XM_060426256.1"/>
</dbReference>
<evidence type="ECO:0000256" key="3">
    <source>
        <dbReference type="ARBA" id="ARBA00023015"/>
    </source>
</evidence>
<evidence type="ECO:0000259" key="8">
    <source>
        <dbReference type="PROSITE" id="PS50048"/>
    </source>
</evidence>
<keyword evidence="6" id="KW-0539">Nucleus</keyword>
<dbReference type="PROSITE" id="PS50048">
    <property type="entry name" value="ZN2_CY6_FUNGAL_2"/>
    <property type="match status" value="1"/>
</dbReference>
<dbReference type="Gene3D" id="4.10.240.10">
    <property type="entry name" value="Zn(2)-C6 fungal-type DNA-binding domain"/>
    <property type="match status" value="1"/>
</dbReference>
<dbReference type="InterPro" id="IPR007219">
    <property type="entry name" value="XnlR_reg_dom"/>
</dbReference>
<dbReference type="CDD" id="cd12148">
    <property type="entry name" value="fungal_TF_MHR"/>
    <property type="match status" value="1"/>
</dbReference>
<proteinExistence type="predicted"/>
<name>A0AAJ0FDI6_9PEZI</name>
<dbReference type="EMBL" id="MU839028">
    <property type="protein sequence ID" value="KAK1763287.1"/>
    <property type="molecule type" value="Genomic_DNA"/>
</dbReference>
<dbReference type="AlphaFoldDB" id="A0AAJ0FDI6"/>
<feature type="non-terminal residue" evidence="9">
    <location>
        <position position="400"/>
    </location>
</feature>
<gene>
    <name evidence="9" type="ORF">QBC33DRAFT_518663</name>
</gene>
<comment type="subcellular location">
    <subcellularLocation>
        <location evidence="1">Nucleus</location>
    </subcellularLocation>
</comment>
<dbReference type="GO" id="GO:0005634">
    <property type="term" value="C:nucleus"/>
    <property type="evidence" value="ECO:0007669"/>
    <property type="project" value="UniProtKB-SubCell"/>
</dbReference>
<keyword evidence="4" id="KW-0238">DNA-binding</keyword>
<dbReference type="SUPFAM" id="SSF57701">
    <property type="entry name" value="Zn2/Cys6 DNA-binding domain"/>
    <property type="match status" value="1"/>
</dbReference>
<dbReference type="SMART" id="SM00066">
    <property type="entry name" value="GAL4"/>
    <property type="match status" value="1"/>
</dbReference>
<dbReference type="InterPro" id="IPR036864">
    <property type="entry name" value="Zn2-C6_fun-type_DNA-bd_sf"/>
</dbReference>
<keyword evidence="5" id="KW-0804">Transcription</keyword>
<dbReference type="PANTHER" id="PTHR47540:SF6">
    <property type="entry name" value="ZN(II)2CYS6 TRANSCRIPTION FACTOR (EUROFUNG)"/>
    <property type="match status" value="1"/>
</dbReference>
<evidence type="ECO:0000313" key="9">
    <source>
        <dbReference type="EMBL" id="KAK1763287.1"/>
    </source>
</evidence>
<sequence length="400" mass="44546">MDRAGTSSSGQSPRPTKRAKRSSIACRRCHSQKIKCSGGTPCSACLTAGKASDCHYPFRERKVTISEHYLKQLQADSDALKYRDAVGHRQVESSEEDDQRLESLALAPAPGPDVEVVNPLFDARQIQPCTQMVTEPPFIGEAACDAFRERLLQSLNKKDVSSLPATPKYIKNGLFGCEASVDYALPDRIHAKLLLQVAKRFIGNGQHLYLNSYMEELESVYQQDAKPSAMWLCKFFVLLALGELYSNRQRRGSIDQVPGENYFATAMSVLQDQYEEATTLHVEVYLLLACYSNALGRIRSAYTHSGVAMRIALSLGMHRSTSSIHISAVERESRRRIWWSLYLFDRLTCSKLGQPVAVEDDVIDVELPTMDGLNAQEKEDFSDPSHLCASVGLARITGDI</sequence>
<accession>A0AAJ0FDI6</accession>
<feature type="domain" description="Zn(2)-C6 fungal-type" evidence="8">
    <location>
        <begin position="25"/>
        <end position="56"/>
    </location>
</feature>
<organism evidence="9 10">
    <name type="scientific">Phialemonium atrogriseum</name>
    <dbReference type="NCBI Taxonomy" id="1093897"/>
    <lineage>
        <taxon>Eukaryota</taxon>
        <taxon>Fungi</taxon>
        <taxon>Dikarya</taxon>
        <taxon>Ascomycota</taxon>
        <taxon>Pezizomycotina</taxon>
        <taxon>Sordariomycetes</taxon>
        <taxon>Sordariomycetidae</taxon>
        <taxon>Cephalothecales</taxon>
        <taxon>Cephalothecaceae</taxon>
        <taxon>Phialemonium</taxon>
    </lineage>
</organism>
<evidence type="ECO:0000256" key="2">
    <source>
        <dbReference type="ARBA" id="ARBA00022723"/>
    </source>
</evidence>
<dbReference type="GO" id="GO:0008270">
    <property type="term" value="F:zinc ion binding"/>
    <property type="evidence" value="ECO:0007669"/>
    <property type="project" value="InterPro"/>
</dbReference>
<comment type="caution">
    <text evidence="9">The sequence shown here is derived from an EMBL/GenBank/DDBJ whole genome shotgun (WGS) entry which is preliminary data.</text>
</comment>
<evidence type="ECO:0000256" key="6">
    <source>
        <dbReference type="ARBA" id="ARBA00023242"/>
    </source>
</evidence>
<dbReference type="GO" id="GO:0043565">
    <property type="term" value="F:sequence-specific DNA binding"/>
    <property type="evidence" value="ECO:0007669"/>
    <property type="project" value="TreeGrafter"/>
</dbReference>
<dbReference type="InterPro" id="IPR001138">
    <property type="entry name" value="Zn2Cys6_DnaBD"/>
</dbReference>
<evidence type="ECO:0000256" key="5">
    <source>
        <dbReference type="ARBA" id="ARBA00023163"/>
    </source>
</evidence>
<dbReference type="CDD" id="cd00067">
    <property type="entry name" value="GAL4"/>
    <property type="match status" value="1"/>
</dbReference>
<dbReference type="Pfam" id="PF04082">
    <property type="entry name" value="Fungal_trans"/>
    <property type="match status" value="1"/>
</dbReference>
<evidence type="ECO:0000256" key="4">
    <source>
        <dbReference type="ARBA" id="ARBA00023125"/>
    </source>
</evidence>
<dbReference type="GeneID" id="85309443"/>
<dbReference type="SMART" id="SM00906">
    <property type="entry name" value="Fungal_trans"/>
    <property type="match status" value="1"/>
</dbReference>
<dbReference type="InterPro" id="IPR051711">
    <property type="entry name" value="Stress_Response_Reg"/>
</dbReference>
<dbReference type="GO" id="GO:0045944">
    <property type="term" value="P:positive regulation of transcription by RNA polymerase II"/>
    <property type="evidence" value="ECO:0007669"/>
    <property type="project" value="TreeGrafter"/>
</dbReference>
<dbReference type="Proteomes" id="UP001244011">
    <property type="component" value="Unassembled WGS sequence"/>
</dbReference>
<dbReference type="PROSITE" id="PS00463">
    <property type="entry name" value="ZN2_CY6_FUNGAL_1"/>
    <property type="match status" value="1"/>
</dbReference>
<evidence type="ECO:0000256" key="1">
    <source>
        <dbReference type="ARBA" id="ARBA00004123"/>
    </source>
</evidence>
<evidence type="ECO:0000313" key="10">
    <source>
        <dbReference type="Proteomes" id="UP001244011"/>
    </source>
</evidence>
<keyword evidence="10" id="KW-1185">Reference proteome</keyword>
<dbReference type="PANTHER" id="PTHR47540">
    <property type="entry name" value="THIAMINE REPRESSIBLE GENES REGULATORY PROTEIN THI5"/>
    <property type="match status" value="1"/>
</dbReference>
<keyword evidence="2" id="KW-0479">Metal-binding</keyword>
<evidence type="ECO:0000256" key="7">
    <source>
        <dbReference type="SAM" id="MobiDB-lite"/>
    </source>
</evidence>
<keyword evidence="3" id="KW-0805">Transcription regulation</keyword>
<feature type="compositionally biased region" description="Polar residues" evidence="7">
    <location>
        <begin position="1"/>
        <end position="14"/>
    </location>
</feature>
<dbReference type="GO" id="GO:0000981">
    <property type="term" value="F:DNA-binding transcription factor activity, RNA polymerase II-specific"/>
    <property type="evidence" value="ECO:0007669"/>
    <property type="project" value="InterPro"/>
</dbReference>
<feature type="region of interest" description="Disordered" evidence="7">
    <location>
        <begin position="1"/>
        <end position="23"/>
    </location>
</feature>